<keyword evidence="5" id="KW-1185">Reference proteome</keyword>
<evidence type="ECO:0000259" key="3">
    <source>
        <dbReference type="Pfam" id="PF07261"/>
    </source>
</evidence>
<dbReference type="NCBIfam" id="TIGR01446">
    <property type="entry name" value="DnaD_dom"/>
    <property type="match status" value="1"/>
</dbReference>
<name>A0A2T4U304_9BACI</name>
<reference evidence="4 5" key="1">
    <citation type="submission" date="2018-03" db="EMBL/GenBank/DDBJ databases">
        <title>Alkalicoccus saliphilus sp. nov., isolated from a mineral pool.</title>
        <authorList>
            <person name="Zhao B."/>
        </authorList>
    </citation>
    <scope>NUCLEOTIDE SEQUENCE [LARGE SCALE GENOMIC DNA]</scope>
    <source>
        <strain evidence="4 5">6AG</strain>
    </source>
</reference>
<gene>
    <name evidence="4" type="ORF">C6Y45_14575</name>
</gene>
<dbReference type="EMBL" id="PZJJ01000033">
    <property type="protein sequence ID" value="PTL37783.1"/>
    <property type="molecule type" value="Genomic_DNA"/>
</dbReference>
<comment type="caution">
    <text evidence="4">The sequence shown here is derived from an EMBL/GenBank/DDBJ whole genome shotgun (WGS) entry which is preliminary data.</text>
</comment>
<evidence type="ECO:0000256" key="1">
    <source>
        <dbReference type="ARBA" id="ARBA00093462"/>
    </source>
</evidence>
<evidence type="ECO:0000313" key="4">
    <source>
        <dbReference type="EMBL" id="PTL37783.1"/>
    </source>
</evidence>
<dbReference type="InterPro" id="IPR034829">
    <property type="entry name" value="DnaD-like_sf"/>
</dbReference>
<dbReference type="Pfam" id="PF07261">
    <property type="entry name" value="DnaB_2"/>
    <property type="match status" value="1"/>
</dbReference>
<dbReference type="RefSeq" id="WP_107585967.1">
    <property type="nucleotide sequence ID" value="NZ_PZJJ01000033.1"/>
</dbReference>
<protein>
    <recommendedName>
        <fullName evidence="3">DnaB/C C-terminal domain-containing protein</fullName>
    </recommendedName>
</protein>
<feature type="domain" description="DnaB/C C-terminal" evidence="3">
    <location>
        <begin position="173"/>
        <end position="243"/>
    </location>
</feature>
<evidence type="ECO:0000313" key="5">
    <source>
        <dbReference type="Proteomes" id="UP000240509"/>
    </source>
</evidence>
<accession>A0A2T4U304</accession>
<dbReference type="SUPFAM" id="SSF158499">
    <property type="entry name" value="DnaD domain-like"/>
    <property type="match status" value="1"/>
</dbReference>
<dbReference type="Gene3D" id="1.10.10.630">
    <property type="entry name" value="DnaD domain-like"/>
    <property type="match status" value="1"/>
</dbReference>
<organism evidence="4 5">
    <name type="scientific">Alkalicoccus saliphilus</name>
    <dbReference type="NCBI Taxonomy" id="200989"/>
    <lineage>
        <taxon>Bacteria</taxon>
        <taxon>Bacillati</taxon>
        <taxon>Bacillota</taxon>
        <taxon>Bacilli</taxon>
        <taxon>Bacillales</taxon>
        <taxon>Bacillaceae</taxon>
        <taxon>Alkalicoccus</taxon>
    </lineage>
</organism>
<sequence length="294" mass="33651">MKRVVLKEELAAVTGDYKLAMVLNQMMYWALRTKSASAFKQEIVQGEDITYGWIYKSSEELAEEMMMNVSACSMRTYLKKLVEKGFLAERSNPVQKWDKTKQYRVLWRAVEKAAEDAGFKLEESWTSWKTSGPDGPSFSPNEKIPASMPENTEAVPETKTEITPETNSILPAAYEKLFGKPGASVLKKLDDWRNSTFFENGEAVTLYALEKAALYNARSFAYVEKMLRSWVDKGARTLESVKESAERKITAAMPKSIGKNTPYQEEERLLAQAEAAHWREVLHKKREKNYSRNR</sequence>
<dbReference type="OrthoDB" id="1258529at2"/>
<dbReference type="InterPro" id="IPR006343">
    <property type="entry name" value="DnaB/C_C"/>
</dbReference>
<dbReference type="Proteomes" id="UP000240509">
    <property type="component" value="Unassembled WGS sequence"/>
</dbReference>
<comment type="similarity">
    <text evidence="1">Belongs to the DnaB/DnaD family.</text>
</comment>
<feature type="region of interest" description="Disordered" evidence="2">
    <location>
        <begin position="127"/>
        <end position="163"/>
    </location>
</feature>
<dbReference type="AlphaFoldDB" id="A0A2T4U304"/>
<evidence type="ECO:0000256" key="2">
    <source>
        <dbReference type="SAM" id="MobiDB-lite"/>
    </source>
</evidence>
<proteinExistence type="inferred from homology"/>